<dbReference type="OrthoDB" id="5578851at2"/>
<feature type="domain" description="Helicase ATP-binding" evidence="6">
    <location>
        <begin position="176"/>
        <end position="320"/>
    </location>
</feature>
<organism evidence="7 8">
    <name type="scientific">Aliikangiella marina</name>
    <dbReference type="NCBI Taxonomy" id="1712262"/>
    <lineage>
        <taxon>Bacteria</taxon>
        <taxon>Pseudomonadati</taxon>
        <taxon>Pseudomonadota</taxon>
        <taxon>Gammaproteobacteria</taxon>
        <taxon>Oceanospirillales</taxon>
        <taxon>Pleioneaceae</taxon>
        <taxon>Aliikangiella</taxon>
    </lineage>
</organism>
<name>A0A545TI42_9GAMM</name>
<keyword evidence="2" id="KW-0819">tRNA processing</keyword>
<dbReference type="GO" id="GO:0000049">
    <property type="term" value="F:tRNA binding"/>
    <property type="evidence" value="ECO:0007669"/>
    <property type="project" value="TreeGrafter"/>
</dbReference>
<dbReference type="InterPro" id="IPR016181">
    <property type="entry name" value="Acyl_CoA_acyltransferase"/>
</dbReference>
<dbReference type="GO" id="GO:1904812">
    <property type="term" value="P:rRNA acetylation involved in maturation of SSU-rRNA"/>
    <property type="evidence" value="ECO:0007669"/>
    <property type="project" value="TreeGrafter"/>
</dbReference>
<gene>
    <name evidence="7" type="ORF">FLL45_02805</name>
</gene>
<sequence>MRGLILACVSPSKIESIRHTLLSNEQSLIDTRELPQQFSKTQFQKLLGQETQGIIFDARDSFDSNLFTGLNGSLVGGGIMIIDLPPITMHFLKSLLPAQLHSSTEMNLEKNSAALIQSLPIEALLKRFLKFATTRKSAAIIVDDKTYFFPPLSQQTPSVDLAIKEQQAIVGQMCRVAMGHAKRPLVLTAPRGRGKSSALGLAATRLIAEPNKTILITAPSLSNLNSFYQHLKMPANTHVSHTTKNNVVCSNGSSVVFMPVDQIIQQPPQANLLIVDEAAAIPVQQLDLLARQYNRIIFSTTSEGYEGNGKGFEVRFKEKLLKIMPQTRFAALNLPIRWSSEDQLEKIIYSTFLLAYPVKACRFNASYSQTHIKELTKKLLNEDDYTLAQVFSLLVNAHYQTRPNDLERLLSDPRLAVYGLCSSDNGADQKTANNDSNSSHIIGVCLVRTEGELSDESIDKLYQGKRESKGELLPQSIVLNYGVTSLARRKIARVMRIAIIPEMQNQGFGSLFLEKLETCLSADQFELIGASFAVDDKVLGFWIKNHYALFRFGNAKESSSGSFTSEVLKPLQTGRETKLVTDFESLQSKFVDSFLFKVSRQLKSLETKVVYLTLKTIALSLGKNKAISESFDLSEIKRFINKQSHLSNVDFQIARWYLSWLIENHQLTFKKDRDGLIIELIFKGLDWHDIRLSQSLTGKKQIISTIRDELKIMLTKLNE</sequence>
<keyword evidence="5" id="KW-0012">Acyltransferase</keyword>
<comment type="caution">
    <text evidence="7">The sequence shown here is derived from an EMBL/GenBank/DDBJ whole genome shotgun (WGS) entry which is preliminary data.</text>
</comment>
<keyword evidence="4" id="KW-0067">ATP-binding</keyword>
<dbReference type="Pfam" id="PF13718">
    <property type="entry name" value="GNAT_acetyltr_2"/>
    <property type="match status" value="1"/>
</dbReference>
<dbReference type="Pfam" id="PF08351">
    <property type="entry name" value="TmcA_N"/>
    <property type="match status" value="1"/>
</dbReference>
<accession>A0A545TI42</accession>
<dbReference type="SUPFAM" id="SSF52540">
    <property type="entry name" value="P-loop containing nucleoside triphosphate hydrolases"/>
    <property type="match status" value="1"/>
</dbReference>
<dbReference type="GO" id="GO:1990883">
    <property type="term" value="F:18S rRNA cytidine N-acetyltransferase activity"/>
    <property type="evidence" value="ECO:0007669"/>
    <property type="project" value="TreeGrafter"/>
</dbReference>
<dbReference type="GO" id="GO:0005524">
    <property type="term" value="F:ATP binding"/>
    <property type="evidence" value="ECO:0007669"/>
    <property type="project" value="UniProtKB-KW"/>
</dbReference>
<dbReference type="RefSeq" id="WP_142888259.1">
    <property type="nucleotide sequence ID" value="NZ_VIKR01000001.1"/>
</dbReference>
<evidence type="ECO:0000313" key="8">
    <source>
        <dbReference type="Proteomes" id="UP000317839"/>
    </source>
</evidence>
<dbReference type="Gene3D" id="3.40.630.30">
    <property type="match status" value="1"/>
</dbReference>
<reference evidence="7 8" key="1">
    <citation type="submission" date="2019-06" db="EMBL/GenBank/DDBJ databases">
        <title>Draft genome of Aliikangiella marina GYP-15.</title>
        <authorList>
            <person name="Wang G."/>
        </authorList>
    </citation>
    <scope>NUCLEOTIDE SEQUENCE [LARGE SCALE GENOMIC DNA]</scope>
    <source>
        <strain evidence="7 8">GYP-15</strain>
    </source>
</reference>
<dbReference type="PANTHER" id="PTHR10925:SF5">
    <property type="entry name" value="RNA CYTIDINE ACETYLTRANSFERASE"/>
    <property type="match status" value="1"/>
</dbReference>
<dbReference type="InterPro" id="IPR032672">
    <property type="entry name" value="TmcA/NAT10/Kre33"/>
</dbReference>
<keyword evidence="3" id="KW-0547">Nucleotide-binding</keyword>
<dbReference type="InterPro" id="IPR007807">
    <property type="entry name" value="TcmA/NAT10_helicase"/>
</dbReference>
<keyword evidence="8" id="KW-1185">Reference proteome</keyword>
<proteinExistence type="predicted"/>
<dbReference type="Gene3D" id="3.40.50.11040">
    <property type="match status" value="1"/>
</dbReference>
<dbReference type="GO" id="GO:0008033">
    <property type="term" value="P:tRNA processing"/>
    <property type="evidence" value="ECO:0007669"/>
    <property type="project" value="UniProtKB-KW"/>
</dbReference>
<evidence type="ECO:0000256" key="2">
    <source>
        <dbReference type="ARBA" id="ARBA00022694"/>
    </source>
</evidence>
<evidence type="ECO:0000313" key="7">
    <source>
        <dbReference type="EMBL" id="TQV76899.1"/>
    </source>
</evidence>
<dbReference type="Pfam" id="PF05127">
    <property type="entry name" value="NAT10_TcmA_helicase"/>
    <property type="match status" value="1"/>
</dbReference>
<dbReference type="PROSITE" id="PS51192">
    <property type="entry name" value="HELICASE_ATP_BIND_1"/>
    <property type="match status" value="1"/>
</dbReference>
<evidence type="ECO:0000256" key="4">
    <source>
        <dbReference type="ARBA" id="ARBA00022840"/>
    </source>
</evidence>
<evidence type="ECO:0000256" key="3">
    <source>
        <dbReference type="ARBA" id="ARBA00022741"/>
    </source>
</evidence>
<evidence type="ECO:0000256" key="1">
    <source>
        <dbReference type="ARBA" id="ARBA00022679"/>
    </source>
</evidence>
<dbReference type="EMBL" id="VIKR01000001">
    <property type="protein sequence ID" value="TQV76899.1"/>
    <property type="molecule type" value="Genomic_DNA"/>
</dbReference>
<dbReference type="AlphaFoldDB" id="A0A545TI42"/>
<protein>
    <submittedName>
        <fullName evidence="7">tRNA(Met) cytidine acetyltransferase</fullName>
    </submittedName>
</protein>
<dbReference type="PANTHER" id="PTHR10925">
    <property type="entry name" value="N-ACETYLTRANSFERASE 10"/>
    <property type="match status" value="1"/>
</dbReference>
<dbReference type="InterPro" id="IPR000182">
    <property type="entry name" value="GNAT_dom"/>
</dbReference>
<dbReference type="SUPFAM" id="SSF55729">
    <property type="entry name" value="Acyl-CoA N-acyltransferases (Nat)"/>
    <property type="match status" value="1"/>
</dbReference>
<dbReference type="InterPro" id="IPR013562">
    <property type="entry name" value="TmcA/NAT10_N"/>
</dbReference>
<dbReference type="Proteomes" id="UP000317839">
    <property type="component" value="Unassembled WGS sequence"/>
</dbReference>
<dbReference type="InterPro" id="IPR027417">
    <property type="entry name" value="P-loop_NTPase"/>
</dbReference>
<evidence type="ECO:0000259" key="6">
    <source>
        <dbReference type="PROSITE" id="PS51192"/>
    </source>
</evidence>
<dbReference type="Gene3D" id="3.40.50.300">
    <property type="entry name" value="P-loop containing nucleotide triphosphate hydrolases"/>
    <property type="match status" value="1"/>
</dbReference>
<keyword evidence="1 7" id="KW-0808">Transferase</keyword>
<dbReference type="InterPro" id="IPR014001">
    <property type="entry name" value="Helicase_ATP-bd"/>
</dbReference>
<evidence type="ECO:0000256" key="5">
    <source>
        <dbReference type="ARBA" id="ARBA00023315"/>
    </source>
</evidence>